<dbReference type="RefSeq" id="WP_348944360.1">
    <property type="nucleotide sequence ID" value="NZ_CP157355.1"/>
</dbReference>
<gene>
    <name evidence="1" type="ORF">ABHF33_13065</name>
</gene>
<reference evidence="1" key="1">
    <citation type="submission" date="2024-05" db="EMBL/GenBank/DDBJ databases">
        <authorList>
            <person name="Yang L."/>
            <person name="Pan L."/>
        </authorList>
    </citation>
    <scope>NUCLEOTIDE SEQUENCE</scope>
    <source>
        <strain evidence="1">FCG-7</strain>
    </source>
</reference>
<organism evidence="1">
    <name type="scientific">Chitinibacter mangrovi</name>
    <dbReference type="NCBI Taxonomy" id="3153927"/>
    <lineage>
        <taxon>Bacteria</taxon>
        <taxon>Pseudomonadati</taxon>
        <taxon>Pseudomonadota</taxon>
        <taxon>Betaproteobacteria</taxon>
        <taxon>Neisseriales</taxon>
        <taxon>Chitinibacteraceae</taxon>
        <taxon>Chitinibacter</taxon>
    </lineage>
</organism>
<dbReference type="EMBL" id="CP157355">
    <property type="protein sequence ID" value="XBL99989.1"/>
    <property type="molecule type" value="Genomic_DNA"/>
</dbReference>
<dbReference type="AlphaFoldDB" id="A0AAU7F5P9"/>
<dbReference type="KEGG" id="cmav:ABHF33_13065"/>
<proteinExistence type="predicted"/>
<protein>
    <submittedName>
        <fullName evidence="1">Uncharacterized protein</fullName>
    </submittedName>
</protein>
<accession>A0AAU7F5P9</accession>
<sequence length="144" mass="16256">MKPNLIELQHSQIARTLVQLNALIHEPEMVCSILAVSPQNIVKGLAWGSHFNALIVHDHHWYLARDIPIELLRSLLPQIEGINRIFFIQQFIQPLGHCSVEEAAQYLVNLQPCLLCKHTWEQLDMMAAPLQGVSCTLAPPAVRV</sequence>
<name>A0AAU7F5P9_9NEIS</name>
<evidence type="ECO:0000313" key="1">
    <source>
        <dbReference type="EMBL" id="XBL99989.1"/>
    </source>
</evidence>